<dbReference type="Gene3D" id="2.120.10.30">
    <property type="entry name" value="TolB, C-terminal domain"/>
    <property type="match status" value="1"/>
</dbReference>
<reference evidence="2 3" key="1">
    <citation type="submission" date="2011-11" db="EMBL/GenBank/DDBJ databases">
        <title>Whole genome shotgun sequence of Gordonia araii NBRC 100433.</title>
        <authorList>
            <person name="Yoshida Y."/>
            <person name="Hosoyama A."/>
            <person name="Tsuchikane K."/>
            <person name="Katsumata H."/>
            <person name="Yamazaki S."/>
            <person name="Fujita N."/>
        </authorList>
    </citation>
    <scope>NUCLEOTIDE SEQUENCE [LARGE SCALE GENOMIC DNA]</scope>
    <source>
        <strain evidence="2 3">NBRC 100433</strain>
    </source>
</reference>
<name>G7H100_9ACTN</name>
<dbReference type="EMBL" id="BAEE01000042">
    <property type="protein sequence ID" value="GAB09525.1"/>
    <property type="molecule type" value="Genomic_DNA"/>
</dbReference>
<dbReference type="Proteomes" id="UP000035088">
    <property type="component" value="Unassembled WGS sequence"/>
</dbReference>
<evidence type="ECO:0000256" key="1">
    <source>
        <dbReference type="SAM" id="SignalP"/>
    </source>
</evidence>
<dbReference type="AlphaFoldDB" id="G7H100"/>
<evidence type="ECO:0000313" key="2">
    <source>
        <dbReference type="EMBL" id="GAB09525.1"/>
    </source>
</evidence>
<dbReference type="InterPro" id="IPR011042">
    <property type="entry name" value="6-blade_b-propeller_TolB-like"/>
</dbReference>
<sequence>MRTPARTLTTAALTAAVASTLALTPSAAGAPACAAPTVTVISPAKKPLDDWAENLGYDRRGNLWVSRLRAGKVTRVSPGGRVTGSVKVDDPGAVRLGPDGLLYAASGTTTTNMLPGLPRSGTVVRFDPDAKRPTARVFATGFAMPNGMAFGDDRALYVADSGQGVIRVRPDGQIDRAWTARAQRAIAPLLNGFGVNGIAAVDGQLFVTLTTSLTGRVLRLPIHRPASASVLDLTAPLPGSLDDLVALPRHRLAVTSVTGQFITVDTRTRQTCTHSAGQPLTALTVTPGSPHRMIAGTETGDLLSVLLR</sequence>
<accession>G7H100</accession>
<dbReference type="RefSeq" id="WP_007321600.1">
    <property type="nucleotide sequence ID" value="NZ_BAEE01000042.1"/>
</dbReference>
<feature type="signal peptide" evidence="1">
    <location>
        <begin position="1"/>
        <end position="34"/>
    </location>
</feature>
<feature type="chain" id="PRO_5003495539" description="SMP-30/Gluconolactonase/LRE-like region domain-containing protein" evidence="1">
    <location>
        <begin position="35"/>
        <end position="308"/>
    </location>
</feature>
<keyword evidence="1" id="KW-0732">Signal</keyword>
<keyword evidence="3" id="KW-1185">Reference proteome</keyword>
<evidence type="ECO:0000313" key="3">
    <source>
        <dbReference type="Proteomes" id="UP000035088"/>
    </source>
</evidence>
<dbReference type="STRING" id="1073574.GOARA_042_00320"/>
<evidence type="ECO:0008006" key="4">
    <source>
        <dbReference type="Google" id="ProtNLM"/>
    </source>
</evidence>
<comment type="caution">
    <text evidence="2">The sequence shown here is derived from an EMBL/GenBank/DDBJ whole genome shotgun (WGS) entry which is preliminary data.</text>
</comment>
<gene>
    <name evidence="2" type="ORF">GOARA_042_00320</name>
</gene>
<protein>
    <recommendedName>
        <fullName evidence="4">SMP-30/Gluconolactonase/LRE-like region domain-containing protein</fullName>
    </recommendedName>
</protein>
<proteinExistence type="predicted"/>
<dbReference type="OrthoDB" id="4564604at2"/>
<dbReference type="SUPFAM" id="SSF63829">
    <property type="entry name" value="Calcium-dependent phosphotriesterase"/>
    <property type="match status" value="1"/>
</dbReference>
<organism evidence="2 3">
    <name type="scientific">Gordonia araii NBRC 100433</name>
    <dbReference type="NCBI Taxonomy" id="1073574"/>
    <lineage>
        <taxon>Bacteria</taxon>
        <taxon>Bacillati</taxon>
        <taxon>Actinomycetota</taxon>
        <taxon>Actinomycetes</taxon>
        <taxon>Mycobacteriales</taxon>
        <taxon>Gordoniaceae</taxon>
        <taxon>Gordonia</taxon>
    </lineage>
</organism>